<dbReference type="PANTHER" id="PTHR23419">
    <property type="entry name" value="DIVALENT CATION TOLERANCE CUTA-RELATED"/>
    <property type="match status" value="1"/>
</dbReference>
<evidence type="ECO:0000256" key="1">
    <source>
        <dbReference type="ARBA" id="ARBA00010169"/>
    </source>
</evidence>
<dbReference type="Pfam" id="PF03091">
    <property type="entry name" value="CutA1"/>
    <property type="match status" value="1"/>
</dbReference>
<dbReference type="InterPro" id="IPR015867">
    <property type="entry name" value="N-reg_PII/ATP_PRibTrfase_C"/>
</dbReference>
<dbReference type="InterPro" id="IPR011322">
    <property type="entry name" value="N-reg_PII-like_a/b"/>
</dbReference>
<dbReference type="GO" id="GO:0010038">
    <property type="term" value="P:response to metal ion"/>
    <property type="evidence" value="ECO:0007669"/>
    <property type="project" value="InterPro"/>
</dbReference>
<keyword evidence="3" id="KW-1185">Reference proteome</keyword>
<dbReference type="RefSeq" id="WP_312742140.1">
    <property type="nucleotide sequence ID" value="NZ_CP116968.1"/>
</dbReference>
<dbReference type="InterPro" id="IPR004323">
    <property type="entry name" value="Ion_tolerance_CutA"/>
</dbReference>
<dbReference type="KEGG" id="nneo:PQG83_13815"/>
<sequence length="112" mass="12542">MEEMVVMVTVGSEGEAIGLSRILVKNGLAACVNIIPGVRSIFHWDGKIAEEQEFLLLAKTVRRSYDQLVTMVKANHSYEVPEIIALPIQFGSEEYLAWIRDSTKSRVGMTEE</sequence>
<dbReference type="GO" id="GO:0005507">
    <property type="term" value="F:copper ion binding"/>
    <property type="evidence" value="ECO:0007669"/>
    <property type="project" value="TreeGrafter"/>
</dbReference>
<gene>
    <name evidence="2" type="ORF">PQG83_13815</name>
</gene>
<proteinExistence type="inferred from homology"/>
<dbReference type="SUPFAM" id="SSF54913">
    <property type="entry name" value="GlnB-like"/>
    <property type="match status" value="1"/>
</dbReference>
<organism evidence="2 3">
    <name type="scientific">Candidatus Nitrospira neomarina</name>
    <dbReference type="NCBI Taxonomy" id="3020899"/>
    <lineage>
        <taxon>Bacteria</taxon>
        <taxon>Pseudomonadati</taxon>
        <taxon>Nitrospirota</taxon>
        <taxon>Nitrospiria</taxon>
        <taxon>Nitrospirales</taxon>
        <taxon>Nitrospiraceae</taxon>
        <taxon>Nitrospira</taxon>
    </lineage>
</organism>
<name>A0AA96GFL9_9BACT</name>
<evidence type="ECO:0000313" key="3">
    <source>
        <dbReference type="Proteomes" id="UP001302494"/>
    </source>
</evidence>
<reference evidence="2 3" key="1">
    <citation type="submission" date="2023-01" db="EMBL/GenBank/DDBJ databases">
        <title>Cultivation and genomic characterization of new, ubiquitous marine nitrite-oxidizing bacteria from the Nitrospirales.</title>
        <authorList>
            <person name="Mueller A.J."/>
            <person name="Daebeler A."/>
            <person name="Herbold C.W."/>
            <person name="Kirkegaard R.H."/>
            <person name="Daims H."/>
        </authorList>
    </citation>
    <scope>NUCLEOTIDE SEQUENCE [LARGE SCALE GENOMIC DNA]</scope>
    <source>
        <strain evidence="2 3">DK</strain>
    </source>
</reference>
<comment type="similarity">
    <text evidence="1">Belongs to the CutA family.</text>
</comment>
<dbReference type="PANTHER" id="PTHR23419:SF8">
    <property type="entry name" value="FI09726P"/>
    <property type="match status" value="1"/>
</dbReference>
<evidence type="ECO:0000313" key="2">
    <source>
        <dbReference type="EMBL" id="WNM60831.1"/>
    </source>
</evidence>
<dbReference type="Gene3D" id="3.30.70.120">
    <property type="match status" value="1"/>
</dbReference>
<dbReference type="AlphaFoldDB" id="A0AA96GFL9"/>
<protein>
    <submittedName>
        <fullName evidence="2">Divalent-cation tolerance protein CutA</fullName>
    </submittedName>
</protein>
<dbReference type="Proteomes" id="UP001302494">
    <property type="component" value="Chromosome"/>
</dbReference>
<dbReference type="EMBL" id="CP116968">
    <property type="protein sequence ID" value="WNM60831.1"/>
    <property type="molecule type" value="Genomic_DNA"/>
</dbReference>
<accession>A0AA96GFL9</accession>